<gene>
    <name evidence="1" type="ORF">RhiirA4_486028</name>
</gene>
<proteinExistence type="predicted"/>
<evidence type="ECO:0000313" key="2">
    <source>
        <dbReference type="Proteomes" id="UP000234323"/>
    </source>
</evidence>
<name>A0A2I1HQY4_9GLOM</name>
<keyword evidence="2" id="KW-1185">Reference proteome</keyword>
<accession>A0A2I1HQY4</accession>
<dbReference type="EMBL" id="LLXI01005140">
    <property type="protein sequence ID" value="PKY61277.1"/>
    <property type="molecule type" value="Genomic_DNA"/>
</dbReference>
<protein>
    <submittedName>
        <fullName evidence="1">Uncharacterized protein</fullName>
    </submittedName>
</protein>
<organism evidence="1 2">
    <name type="scientific">Rhizophagus irregularis</name>
    <dbReference type="NCBI Taxonomy" id="588596"/>
    <lineage>
        <taxon>Eukaryota</taxon>
        <taxon>Fungi</taxon>
        <taxon>Fungi incertae sedis</taxon>
        <taxon>Mucoromycota</taxon>
        <taxon>Glomeromycotina</taxon>
        <taxon>Glomeromycetes</taxon>
        <taxon>Glomerales</taxon>
        <taxon>Glomeraceae</taxon>
        <taxon>Rhizophagus</taxon>
    </lineage>
</organism>
<sequence length="52" mass="5954">MIRYTPFWIPVCEVSYLDISNSIYKTKGVLLLEELSPIYDAAASKKLTEKSK</sequence>
<comment type="caution">
    <text evidence="1">The sequence shown here is derived from an EMBL/GenBank/DDBJ whole genome shotgun (WGS) entry which is preliminary data.</text>
</comment>
<dbReference type="AlphaFoldDB" id="A0A2I1HQY4"/>
<reference evidence="1 2" key="1">
    <citation type="submission" date="2015-10" db="EMBL/GenBank/DDBJ databases">
        <title>Genome analyses suggest a sexual origin of heterokaryosis in a supposedly ancient asexual fungus.</title>
        <authorList>
            <person name="Ropars J."/>
            <person name="Sedzielewska K."/>
            <person name="Noel J."/>
            <person name="Charron P."/>
            <person name="Farinelli L."/>
            <person name="Marton T."/>
            <person name="Kruger M."/>
            <person name="Pelin A."/>
            <person name="Brachmann A."/>
            <person name="Corradi N."/>
        </authorList>
    </citation>
    <scope>NUCLEOTIDE SEQUENCE [LARGE SCALE GENOMIC DNA]</scope>
    <source>
        <strain evidence="1 2">A4</strain>
    </source>
</reference>
<evidence type="ECO:0000313" key="1">
    <source>
        <dbReference type="EMBL" id="PKY61277.1"/>
    </source>
</evidence>
<dbReference type="Proteomes" id="UP000234323">
    <property type="component" value="Unassembled WGS sequence"/>
</dbReference>